<sequence length="404" mass="45050">MMKKLIYLIISPLVFIGCYATPNMDNISSSNRGVNVKATEKIIEQRVALVVGNNDYIGRLSKLNNPINDARALKDILEKRGFEVIYAEDGGKKNMKENLNKFYSKIAKGGVGMFYFSGHGIEVDGQNYLIPIDAKIEAKSDTEYEAIALNKITKRMENSGNRLNIVVLDACRNDPFSRAVGIGGLAKVEPIGMFVSFSTGAGSVASDGRSGENGLFTKSLIKYMKRGLDLRDVFQQTRKEVYQASNHKQFPAIYDQTINGKFYFTQPNISKTNAIVASTKVAEPVGTSTVNSVSVPIKLATKESMENKIYSSKVIIKPSLSKMITVDNSTRNYNDMLEIIFDVENKSHRNINVKYKVKWLNNEGFEVGEALSSWQPIFIDAEDSKKVREIAPMPTASSYKLYFK</sequence>
<reference evidence="2" key="1">
    <citation type="submission" date="2020-01" db="EMBL/GenBank/DDBJ databases">
        <authorList>
            <person name="Meier V. D."/>
            <person name="Meier V D."/>
        </authorList>
    </citation>
    <scope>NUCLEOTIDE SEQUENCE</scope>
    <source>
        <strain evidence="2">HLG_WM_MAG_02</strain>
    </source>
</reference>
<gene>
    <name evidence="2" type="ORF">HELGO_WM14930</name>
</gene>
<dbReference type="Pfam" id="PF00656">
    <property type="entry name" value="Peptidase_C14"/>
    <property type="match status" value="1"/>
</dbReference>
<dbReference type="PANTHER" id="PTHR22576:SF37">
    <property type="entry name" value="MUCOSA-ASSOCIATED LYMPHOID TISSUE LYMPHOMA TRANSLOCATION PROTEIN 1"/>
    <property type="match status" value="1"/>
</dbReference>
<dbReference type="PROSITE" id="PS50208">
    <property type="entry name" value="CASPASE_P20"/>
    <property type="match status" value="1"/>
</dbReference>
<accession>A0A6S6STS0</accession>
<proteinExistence type="predicted"/>
<protein>
    <recommendedName>
        <fullName evidence="1">Caspase family p20 domain-containing protein</fullName>
    </recommendedName>
</protein>
<name>A0A6S6STS0_9BACT</name>
<dbReference type="InterPro" id="IPR010824">
    <property type="entry name" value="DUF1425"/>
</dbReference>
<dbReference type="Pfam" id="PF07233">
    <property type="entry name" value="DUF1425"/>
    <property type="match status" value="1"/>
</dbReference>
<evidence type="ECO:0000259" key="1">
    <source>
        <dbReference type="PROSITE" id="PS50208"/>
    </source>
</evidence>
<dbReference type="PANTHER" id="PTHR22576">
    <property type="entry name" value="MUCOSA ASSOCIATED LYMPHOID TISSUE LYMPHOMA TRANSLOCATION PROTEIN 1/PARACASPASE"/>
    <property type="match status" value="1"/>
</dbReference>
<dbReference type="InterPro" id="IPR038483">
    <property type="entry name" value="YcfL-like_sf"/>
</dbReference>
<dbReference type="CDD" id="cd09030">
    <property type="entry name" value="DUF1425"/>
    <property type="match status" value="1"/>
</dbReference>
<dbReference type="SUPFAM" id="SSF52129">
    <property type="entry name" value="Caspase-like"/>
    <property type="match status" value="1"/>
</dbReference>
<dbReference type="GO" id="GO:0006508">
    <property type="term" value="P:proteolysis"/>
    <property type="evidence" value="ECO:0007669"/>
    <property type="project" value="InterPro"/>
</dbReference>
<dbReference type="AlphaFoldDB" id="A0A6S6STS0"/>
<dbReference type="GO" id="GO:0004197">
    <property type="term" value="F:cysteine-type endopeptidase activity"/>
    <property type="evidence" value="ECO:0007669"/>
    <property type="project" value="InterPro"/>
</dbReference>
<dbReference type="InterPro" id="IPR052039">
    <property type="entry name" value="Caspase-related_regulators"/>
</dbReference>
<dbReference type="InterPro" id="IPR011600">
    <property type="entry name" value="Pept_C14_caspase"/>
</dbReference>
<dbReference type="EMBL" id="CACVAZ010000064">
    <property type="protein sequence ID" value="CAA6810571.1"/>
    <property type="molecule type" value="Genomic_DNA"/>
</dbReference>
<dbReference type="Gene3D" id="2.60.40.3230">
    <property type="match status" value="1"/>
</dbReference>
<evidence type="ECO:0000313" key="2">
    <source>
        <dbReference type="EMBL" id="CAA6810571.1"/>
    </source>
</evidence>
<dbReference type="Gene3D" id="3.40.50.1460">
    <property type="match status" value="1"/>
</dbReference>
<dbReference type="InterPro" id="IPR001309">
    <property type="entry name" value="Pept_C14_p20"/>
</dbReference>
<organism evidence="2">
    <name type="scientific">uncultured Sulfurovum sp</name>
    <dbReference type="NCBI Taxonomy" id="269237"/>
    <lineage>
        <taxon>Bacteria</taxon>
        <taxon>Pseudomonadati</taxon>
        <taxon>Campylobacterota</taxon>
        <taxon>Epsilonproteobacteria</taxon>
        <taxon>Campylobacterales</taxon>
        <taxon>Sulfurovaceae</taxon>
        <taxon>Sulfurovum</taxon>
        <taxon>environmental samples</taxon>
    </lineage>
</organism>
<dbReference type="InterPro" id="IPR029030">
    <property type="entry name" value="Caspase-like_dom_sf"/>
</dbReference>
<feature type="domain" description="Caspase family p20" evidence="1">
    <location>
        <begin position="44"/>
        <end position="175"/>
    </location>
</feature>
<dbReference type="PROSITE" id="PS51257">
    <property type="entry name" value="PROKAR_LIPOPROTEIN"/>
    <property type="match status" value="1"/>
</dbReference>